<keyword evidence="2" id="KW-0472">Membrane</keyword>
<reference evidence="3 4" key="2">
    <citation type="submission" date="2018-04" db="EMBL/GenBank/DDBJ databases">
        <title>OglaRS2 (Oryza glaberrima Reference Sequence Version 2).</title>
        <authorList>
            <person name="Zhang J."/>
            <person name="Kudrna D."/>
            <person name="Lee S."/>
            <person name="Talag J."/>
            <person name="Rajasekar S."/>
            <person name="Wing R.A."/>
        </authorList>
    </citation>
    <scope>NUCLEOTIDE SEQUENCE [LARGE SCALE GENOMIC DNA]</scope>
    <source>
        <strain evidence="3 4">cv. IRGC 96717</strain>
    </source>
</reference>
<proteinExistence type="predicted"/>
<keyword evidence="2" id="KW-1133">Transmembrane helix</keyword>
<feature type="transmembrane region" description="Helical" evidence="2">
    <location>
        <begin position="58"/>
        <end position="78"/>
    </location>
</feature>
<protein>
    <submittedName>
        <fullName evidence="3">Uncharacterized protein</fullName>
    </submittedName>
</protein>
<keyword evidence="2" id="KW-0812">Transmembrane</keyword>
<reference evidence="3" key="1">
    <citation type="submission" date="2015-06" db="UniProtKB">
        <authorList>
            <consortium name="EnsemblPlants"/>
        </authorList>
    </citation>
    <scope>IDENTIFICATION</scope>
</reference>
<evidence type="ECO:0000256" key="2">
    <source>
        <dbReference type="SAM" id="Phobius"/>
    </source>
</evidence>
<dbReference type="Gramene" id="ORGLA04G0109500.1">
    <property type="protein sequence ID" value="ORGLA04G0109500.1"/>
    <property type="gene ID" value="ORGLA04G0109500"/>
</dbReference>
<dbReference type="EnsemblPlants" id="ORGLA04G0109500.1">
    <property type="protein sequence ID" value="ORGLA04G0109500.1"/>
    <property type="gene ID" value="ORGLA04G0109500"/>
</dbReference>
<dbReference type="HOGENOM" id="CLU_2284673_0_0_1"/>
<sequence>GWSRGGREFPWIPRLYRSQPLAMTPSMAQERGEPLLQSGNGAAGGGAKGSPPPALARTVLKVLMWAVFLTWAAAIFFYPTKPAQAAFEGWMAATKQSLFGIT</sequence>
<evidence type="ECO:0000313" key="4">
    <source>
        <dbReference type="Proteomes" id="UP000007306"/>
    </source>
</evidence>
<accession>I1PLM6</accession>
<evidence type="ECO:0000313" key="3">
    <source>
        <dbReference type="EnsemblPlants" id="ORGLA04G0109500.1"/>
    </source>
</evidence>
<feature type="region of interest" description="Disordered" evidence="1">
    <location>
        <begin position="26"/>
        <end position="51"/>
    </location>
</feature>
<evidence type="ECO:0000256" key="1">
    <source>
        <dbReference type="SAM" id="MobiDB-lite"/>
    </source>
</evidence>
<dbReference type="STRING" id="4538.I1PLM6"/>
<organism evidence="3 4">
    <name type="scientific">Oryza glaberrima</name>
    <name type="common">African rice</name>
    <dbReference type="NCBI Taxonomy" id="4538"/>
    <lineage>
        <taxon>Eukaryota</taxon>
        <taxon>Viridiplantae</taxon>
        <taxon>Streptophyta</taxon>
        <taxon>Embryophyta</taxon>
        <taxon>Tracheophyta</taxon>
        <taxon>Spermatophyta</taxon>
        <taxon>Magnoliopsida</taxon>
        <taxon>Liliopsida</taxon>
        <taxon>Poales</taxon>
        <taxon>Poaceae</taxon>
        <taxon>BOP clade</taxon>
        <taxon>Oryzoideae</taxon>
        <taxon>Oryzeae</taxon>
        <taxon>Oryzinae</taxon>
        <taxon>Oryza</taxon>
    </lineage>
</organism>
<dbReference type="AlphaFoldDB" id="I1PLM6"/>
<dbReference type="Proteomes" id="UP000007306">
    <property type="component" value="Chromosome 4"/>
</dbReference>
<name>I1PLM6_ORYGL</name>
<keyword evidence="4" id="KW-1185">Reference proteome</keyword>